<evidence type="ECO:0000256" key="4">
    <source>
        <dbReference type="ARBA" id="ARBA00022490"/>
    </source>
</evidence>
<evidence type="ECO:0000313" key="10">
    <source>
        <dbReference type="Proteomes" id="UP001141806"/>
    </source>
</evidence>
<evidence type="ECO:0000256" key="3">
    <source>
        <dbReference type="ARBA" id="ARBA00009947"/>
    </source>
</evidence>
<dbReference type="Proteomes" id="UP001141806">
    <property type="component" value="Unassembled WGS sequence"/>
</dbReference>
<dbReference type="GO" id="GO:0042393">
    <property type="term" value="F:histone binding"/>
    <property type="evidence" value="ECO:0007669"/>
    <property type="project" value="UniProtKB-ARBA"/>
</dbReference>
<dbReference type="GO" id="GO:0000724">
    <property type="term" value="P:double-strand break repair via homologous recombination"/>
    <property type="evidence" value="ECO:0007669"/>
    <property type="project" value="UniProtKB-ARBA"/>
</dbReference>
<gene>
    <name evidence="9" type="ORF">NE237_029333</name>
</gene>
<evidence type="ECO:0000256" key="6">
    <source>
        <dbReference type="ARBA" id="ARBA00023242"/>
    </source>
</evidence>
<keyword evidence="6" id="KW-0539">Nucleus</keyword>
<keyword evidence="10" id="KW-1185">Reference proteome</keyword>
<sequence length="383" mass="43710">MSNNKDQFNMADLNAALPGAAAALSAEDRASLVTALKDKLQHLAGQHSDVLETLSPNVRKRVEVLREIQSQHDELEAKFFEERAALEAKYQKLYEPLYTKRYEIVNGVVEVEGVTNEPEMDQEEDKATEEKGVPNFWLTAMKTNEVLAEEISERDEGALKYLKDIKWYRIDNPKGFKLEFFFDPNPYFKNLVLSKTYHMIDDDEPILEKAIGTEIEWCAGKSLTQKVLKKKPRKGSKNTKPITKTEDCESFFNFFNPPEVPEDDDDIDEETAEQLQNQMEQDYDIGSTIRDKIIPHAVSWFTGEAVQGDEFEDIEGDEDDEDEDADAEEDEDDEEDDDDEDEDDEDEEESKSRKKSSAGPKKSGRAQTGEGPQGERPPECKQQ</sequence>
<evidence type="ECO:0000256" key="2">
    <source>
        <dbReference type="ARBA" id="ARBA00004496"/>
    </source>
</evidence>
<evidence type="ECO:0000256" key="5">
    <source>
        <dbReference type="ARBA" id="ARBA00023186"/>
    </source>
</evidence>
<evidence type="ECO:0000256" key="1">
    <source>
        <dbReference type="ARBA" id="ARBA00004123"/>
    </source>
</evidence>
<dbReference type="Gene3D" id="1.20.5.1500">
    <property type="match status" value="1"/>
</dbReference>
<evidence type="ECO:0000313" key="9">
    <source>
        <dbReference type="EMBL" id="KAJ4952501.1"/>
    </source>
</evidence>
<reference evidence="9" key="1">
    <citation type="journal article" date="2023" name="Plant J.">
        <title>The genome of the king protea, Protea cynaroides.</title>
        <authorList>
            <person name="Chang J."/>
            <person name="Duong T.A."/>
            <person name="Schoeman C."/>
            <person name="Ma X."/>
            <person name="Roodt D."/>
            <person name="Barker N."/>
            <person name="Li Z."/>
            <person name="Van de Peer Y."/>
            <person name="Mizrachi E."/>
        </authorList>
    </citation>
    <scope>NUCLEOTIDE SEQUENCE</scope>
    <source>
        <tissue evidence="9">Young leaves</tissue>
    </source>
</reference>
<dbReference type="InterPro" id="IPR002164">
    <property type="entry name" value="NAP_family"/>
</dbReference>
<protein>
    <submittedName>
        <fullName evidence="9">Uncharacterized protein</fullName>
    </submittedName>
</protein>
<proteinExistence type="inferred from homology"/>
<dbReference type="GO" id="GO:0005737">
    <property type="term" value="C:cytoplasm"/>
    <property type="evidence" value="ECO:0007669"/>
    <property type="project" value="UniProtKB-SubCell"/>
</dbReference>
<dbReference type="FunFam" id="1.20.5.1500:FF:000001">
    <property type="entry name" value="Nucleosome assembly protein 1-like 1"/>
    <property type="match status" value="1"/>
</dbReference>
<dbReference type="Pfam" id="PF00956">
    <property type="entry name" value="NAP"/>
    <property type="match status" value="1"/>
</dbReference>
<dbReference type="InterPro" id="IPR037231">
    <property type="entry name" value="NAP-like_sf"/>
</dbReference>
<dbReference type="SUPFAM" id="SSF143113">
    <property type="entry name" value="NAP-like"/>
    <property type="match status" value="1"/>
</dbReference>
<comment type="similarity">
    <text evidence="3 7">Belongs to the nucleosome assembly protein (NAP) family.</text>
</comment>
<feature type="region of interest" description="Disordered" evidence="8">
    <location>
        <begin position="248"/>
        <end position="267"/>
    </location>
</feature>
<evidence type="ECO:0000256" key="7">
    <source>
        <dbReference type="RuleBase" id="RU003876"/>
    </source>
</evidence>
<comment type="caution">
    <text evidence="9">The sequence shown here is derived from an EMBL/GenBank/DDBJ whole genome shotgun (WGS) entry which is preliminary data.</text>
</comment>
<organism evidence="9 10">
    <name type="scientific">Protea cynaroides</name>
    <dbReference type="NCBI Taxonomy" id="273540"/>
    <lineage>
        <taxon>Eukaryota</taxon>
        <taxon>Viridiplantae</taxon>
        <taxon>Streptophyta</taxon>
        <taxon>Embryophyta</taxon>
        <taxon>Tracheophyta</taxon>
        <taxon>Spermatophyta</taxon>
        <taxon>Magnoliopsida</taxon>
        <taxon>Proteales</taxon>
        <taxon>Proteaceae</taxon>
        <taxon>Protea</taxon>
    </lineage>
</organism>
<keyword evidence="4" id="KW-0963">Cytoplasm</keyword>
<dbReference type="GO" id="GO:0005634">
    <property type="term" value="C:nucleus"/>
    <property type="evidence" value="ECO:0007669"/>
    <property type="project" value="UniProtKB-SubCell"/>
</dbReference>
<dbReference type="PANTHER" id="PTHR11875">
    <property type="entry name" value="TESTIS-SPECIFIC Y-ENCODED PROTEIN"/>
    <property type="match status" value="1"/>
</dbReference>
<dbReference type="FunFam" id="3.30.1120.90:FF:000005">
    <property type="entry name" value="Nucleosome assembly protein11"/>
    <property type="match status" value="1"/>
</dbReference>
<comment type="subcellular location">
    <subcellularLocation>
        <location evidence="2">Cytoplasm</location>
    </subcellularLocation>
    <subcellularLocation>
        <location evidence="1">Nucleus</location>
    </subcellularLocation>
</comment>
<evidence type="ECO:0000256" key="8">
    <source>
        <dbReference type="SAM" id="MobiDB-lite"/>
    </source>
</evidence>
<dbReference type="EMBL" id="JAMYWD010000012">
    <property type="protein sequence ID" value="KAJ4952501.1"/>
    <property type="molecule type" value="Genomic_DNA"/>
</dbReference>
<feature type="compositionally biased region" description="Acidic residues" evidence="8">
    <location>
        <begin position="307"/>
        <end position="349"/>
    </location>
</feature>
<accession>A0A9Q0JUP7</accession>
<feature type="region of interest" description="Disordered" evidence="8">
    <location>
        <begin position="301"/>
        <end position="383"/>
    </location>
</feature>
<dbReference type="OrthoDB" id="27325at2759"/>
<dbReference type="Gene3D" id="3.30.1120.90">
    <property type="entry name" value="Nucleosome assembly protein"/>
    <property type="match status" value="1"/>
</dbReference>
<keyword evidence="5" id="KW-0143">Chaperone</keyword>
<dbReference type="GO" id="GO:0006334">
    <property type="term" value="P:nucleosome assembly"/>
    <property type="evidence" value="ECO:0007669"/>
    <property type="project" value="InterPro"/>
</dbReference>
<name>A0A9Q0JUP7_9MAGN</name>
<dbReference type="AlphaFoldDB" id="A0A9Q0JUP7"/>